<reference evidence="2 4" key="1">
    <citation type="submission" date="2015-02" db="EMBL/GenBank/DDBJ databases">
        <title>Pseudomonas helleri sp. nov. and Pseudomonas weihenstephanensis sp. nov., isolated from raw cows milk.</title>
        <authorList>
            <person name="von Neubeck M."/>
            <person name="Huptas C."/>
            <person name="Wenning M."/>
            <person name="Scherer S."/>
        </authorList>
    </citation>
    <scope>NUCLEOTIDE SEQUENCE [LARGE SCALE GENOMIC DNA]</scope>
    <source>
        <strain evidence="2 4">DSM 21104</strain>
    </source>
</reference>
<dbReference type="RefSeq" id="WP_048382091.1">
    <property type="nucleotide sequence ID" value="NZ_FNRS01000001.1"/>
</dbReference>
<sequence>MKQTLTQSMAWLHTWGGLIVGWLLFMIFLTGSLAVFDQEIDNWLHPELPAHHLTDEQAVQRGLAYLQAHEPDAGQWGISLPTARTPELQASTGGRRDGVSVTLDPGTGEVLPVRETAGGRFFFLFHFTLHMPGMIGIYLVGLMAMGMLAALVSGIVIHKKFFKEFFTFRPAKGQRSWLDAHNASAVLLLPFHLMITYTGLAIFLVIYMPAAMDAIFDGNREAFFKAQDGAPPVLEARRSVTTEPAPLVALEPLLVKAREVMGPLRGVSITNPGKDNAEIQIRALLGNRIALTKGSGMRFDGVTGEQLSGPREMRNSVLTHQVISGMHFAQFGGYSMRWVYFICGLVSSAMIASGLVLFTVKRRRKYASESRVAQALYRGVEAINIAVMAGLSLACIGLLWGNRLLPVDMAQRADAELNVFFGAWALSLLHAVLRPHMKAWREQLGLAGVMCLGLPLLSLLTVDQPWALPGRLCLELVTMGLGGLLLWAAWKVSQPAVARAPRKKTAALAEVNGHAG</sequence>
<feature type="transmembrane region" description="Helical" evidence="1">
    <location>
        <begin position="185"/>
        <end position="208"/>
    </location>
</feature>
<keyword evidence="5" id="KW-1185">Reference proteome</keyword>
<dbReference type="PANTHER" id="PTHR34219">
    <property type="entry name" value="IRON-REGULATED INNER MEMBRANE PROTEIN-RELATED"/>
    <property type="match status" value="1"/>
</dbReference>
<feature type="transmembrane region" description="Helical" evidence="1">
    <location>
        <begin position="135"/>
        <end position="157"/>
    </location>
</feature>
<dbReference type="PATRIC" id="fig|47884.3.peg.3235"/>
<dbReference type="PANTHER" id="PTHR34219:SF4">
    <property type="entry name" value="PEPSY DOMAIN-CONTAINING PROTEIN"/>
    <property type="match status" value="1"/>
</dbReference>
<reference evidence="3 5" key="2">
    <citation type="submission" date="2016-10" db="EMBL/GenBank/DDBJ databases">
        <authorList>
            <person name="Varghese N."/>
            <person name="Submissions S."/>
        </authorList>
    </citation>
    <scope>NUCLEOTIDE SEQUENCE [LARGE SCALE GENOMIC DNA]</scope>
    <source>
        <strain evidence="3 5">BS3652</strain>
    </source>
</reference>
<keyword evidence="1" id="KW-0812">Transmembrane</keyword>
<dbReference type="Proteomes" id="UP000183155">
    <property type="component" value="Unassembled WGS sequence"/>
</dbReference>
<comment type="caution">
    <text evidence="2">The sequence shown here is derived from an EMBL/GenBank/DDBJ whole genome shotgun (WGS) entry which is preliminary data.</text>
</comment>
<organism evidence="2 4">
    <name type="scientific">Pseudomonas taetrolens</name>
    <dbReference type="NCBI Taxonomy" id="47884"/>
    <lineage>
        <taxon>Bacteria</taxon>
        <taxon>Pseudomonadati</taxon>
        <taxon>Pseudomonadota</taxon>
        <taxon>Gammaproteobacteria</taxon>
        <taxon>Pseudomonadales</taxon>
        <taxon>Pseudomonadaceae</taxon>
        <taxon>Pseudomonas</taxon>
    </lineage>
</organism>
<keyword evidence="1" id="KW-1133">Transmembrane helix</keyword>
<dbReference type="EMBL" id="JYLA01000005">
    <property type="protein sequence ID" value="KMM84315.1"/>
    <property type="molecule type" value="Genomic_DNA"/>
</dbReference>
<gene>
    <name evidence="3" type="ORF">SAMN04490203_2703</name>
    <name evidence="2" type="ORF">TU78_13855</name>
</gene>
<feature type="transmembrane region" description="Helical" evidence="1">
    <location>
        <begin position="12"/>
        <end position="36"/>
    </location>
</feature>
<protein>
    <submittedName>
        <fullName evidence="2">Peptidase</fullName>
    </submittedName>
    <submittedName>
        <fullName evidence="3">Uncharacterized iron-regulated membrane protein</fullName>
    </submittedName>
</protein>
<dbReference type="AlphaFoldDB" id="A0A0J6GRR9"/>
<feature type="transmembrane region" description="Helical" evidence="1">
    <location>
        <begin position="444"/>
        <end position="462"/>
    </location>
</feature>
<name>A0A0J6GRR9_PSETA</name>
<dbReference type="InterPro" id="IPR005625">
    <property type="entry name" value="PepSY-ass_TM"/>
</dbReference>
<evidence type="ECO:0000313" key="2">
    <source>
        <dbReference type="EMBL" id="KMM84315.1"/>
    </source>
</evidence>
<dbReference type="OrthoDB" id="9776609at2"/>
<feature type="transmembrane region" description="Helical" evidence="1">
    <location>
        <begin position="415"/>
        <end position="432"/>
    </location>
</feature>
<dbReference type="Pfam" id="PF03929">
    <property type="entry name" value="PepSY_TM"/>
    <property type="match status" value="1"/>
</dbReference>
<dbReference type="EMBL" id="FNRS01000001">
    <property type="protein sequence ID" value="SEC58810.1"/>
    <property type="molecule type" value="Genomic_DNA"/>
</dbReference>
<feature type="transmembrane region" description="Helical" evidence="1">
    <location>
        <begin position="468"/>
        <end position="490"/>
    </location>
</feature>
<feature type="transmembrane region" description="Helical" evidence="1">
    <location>
        <begin position="338"/>
        <end position="360"/>
    </location>
</feature>
<feature type="transmembrane region" description="Helical" evidence="1">
    <location>
        <begin position="381"/>
        <end position="400"/>
    </location>
</feature>
<keyword evidence="1" id="KW-0472">Membrane</keyword>
<evidence type="ECO:0000313" key="3">
    <source>
        <dbReference type="EMBL" id="SEC58810.1"/>
    </source>
</evidence>
<evidence type="ECO:0000313" key="5">
    <source>
        <dbReference type="Proteomes" id="UP000183155"/>
    </source>
</evidence>
<dbReference type="Proteomes" id="UP000036395">
    <property type="component" value="Unassembled WGS sequence"/>
</dbReference>
<evidence type="ECO:0000256" key="1">
    <source>
        <dbReference type="SAM" id="Phobius"/>
    </source>
</evidence>
<dbReference type="STRING" id="47884.SAMN04490203_2703"/>
<evidence type="ECO:0000313" key="4">
    <source>
        <dbReference type="Proteomes" id="UP000036395"/>
    </source>
</evidence>
<accession>A0A0J6GRR9</accession>
<proteinExistence type="predicted"/>